<sequence length="204" mass="23361">MFWPIAPRNPATFYGEDFDDVQDWIEQYERVARHNGWTEDLCRKSVYFSLEKTARIWFNNHDARLTSWESFKESLRRAFPKRFRRQRAVELLRTRAEGPTGSVTSFVEDVLQLSTGGDPLATEETKVRALMTGVRSDIFGGLVRHPPTTVDEFVTEATNIEQGLAARSYYYHRLGASPTIAACTTTSRLGVWPTSAACFREELQ</sequence>
<dbReference type="Pfam" id="PF03732">
    <property type="entry name" value="Retrotrans_gag"/>
    <property type="match status" value="1"/>
</dbReference>
<dbReference type="InterPro" id="IPR005162">
    <property type="entry name" value="Retrotrans_gag_dom"/>
</dbReference>
<dbReference type="VEuPathDB" id="VectorBase:HLOH_040538"/>
<dbReference type="PANTHER" id="PTHR33194">
    <property type="entry name" value="ZINC KNUCKLE DOMAINCONTAINING PROTEIN"/>
    <property type="match status" value="1"/>
</dbReference>
<dbReference type="PANTHER" id="PTHR33194:SF4">
    <property type="entry name" value="CCHC-TYPE DOMAIN-CONTAINING PROTEIN"/>
    <property type="match status" value="1"/>
</dbReference>
<reference evidence="2 3" key="1">
    <citation type="journal article" date="2020" name="Cell">
        <title>Large-Scale Comparative Analyses of Tick Genomes Elucidate Their Genetic Diversity and Vector Capacities.</title>
        <authorList>
            <consortium name="Tick Genome and Microbiome Consortium (TIGMIC)"/>
            <person name="Jia N."/>
            <person name="Wang J."/>
            <person name="Shi W."/>
            <person name="Du L."/>
            <person name="Sun Y."/>
            <person name="Zhan W."/>
            <person name="Jiang J.F."/>
            <person name="Wang Q."/>
            <person name="Zhang B."/>
            <person name="Ji P."/>
            <person name="Bell-Sakyi L."/>
            <person name="Cui X.M."/>
            <person name="Yuan T.T."/>
            <person name="Jiang B.G."/>
            <person name="Yang W.F."/>
            <person name="Lam T.T."/>
            <person name="Chang Q.C."/>
            <person name="Ding S.J."/>
            <person name="Wang X.J."/>
            <person name="Zhu J.G."/>
            <person name="Ruan X.D."/>
            <person name="Zhao L."/>
            <person name="Wei J.T."/>
            <person name="Ye R.Z."/>
            <person name="Que T.C."/>
            <person name="Du C.H."/>
            <person name="Zhou Y.H."/>
            <person name="Cheng J.X."/>
            <person name="Dai P.F."/>
            <person name="Guo W.B."/>
            <person name="Han X.H."/>
            <person name="Huang E.J."/>
            <person name="Li L.F."/>
            <person name="Wei W."/>
            <person name="Gao Y.C."/>
            <person name="Liu J.Z."/>
            <person name="Shao H.Z."/>
            <person name="Wang X."/>
            <person name="Wang C.C."/>
            <person name="Yang T.C."/>
            <person name="Huo Q.B."/>
            <person name="Li W."/>
            <person name="Chen H.Y."/>
            <person name="Chen S.E."/>
            <person name="Zhou L.G."/>
            <person name="Ni X.B."/>
            <person name="Tian J.H."/>
            <person name="Sheng Y."/>
            <person name="Liu T."/>
            <person name="Pan Y.S."/>
            <person name="Xia L.Y."/>
            <person name="Li J."/>
            <person name="Zhao F."/>
            <person name="Cao W.C."/>
        </authorList>
    </citation>
    <scope>NUCLEOTIDE SEQUENCE [LARGE SCALE GENOMIC DNA]</scope>
    <source>
        <strain evidence="2">HaeL-2018</strain>
    </source>
</reference>
<accession>A0A9J6GD03</accession>
<evidence type="ECO:0000313" key="3">
    <source>
        <dbReference type="Proteomes" id="UP000821853"/>
    </source>
</evidence>
<dbReference type="EMBL" id="JABSTR010000006">
    <property type="protein sequence ID" value="KAH9372963.1"/>
    <property type="molecule type" value="Genomic_DNA"/>
</dbReference>
<evidence type="ECO:0000313" key="2">
    <source>
        <dbReference type="EMBL" id="KAH9372963.1"/>
    </source>
</evidence>
<feature type="domain" description="Retrotransposon gag" evidence="1">
    <location>
        <begin position="46"/>
        <end position="135"/>
    </location>
</feature>
<organism evidence="2 3">
    <name type="scientific">Haemaphysalis longicornis</name>
    <name type="common">Bush tick</name>
    <dbReference type="NCBI Taxonomy" id="44386"/>
    <lineage>
        <taxon>Eukaryota</taxon>
        <taxon>Metazoa</taxon>
        <taxon>Ecdysozoa</taxon>
        <taxon>Arthropoda</taxon>
        <taxon>Chelicerata</taxon>
        <taxon>Arachnida</taxon>
        <taxon>Acari</taxon>
        <taxon>Parasitiformes</taxon>
        <taxon>Ixodida</taxon>
        <taxon>Ixodoidea</taxon>
        <taxon>Ixodidae</taxon>
        <taxon>Haemaphysalinae</taxon>
        <taxon>Haemaphysalis</taxon>
    </lineage>
</organism>
<protein>
    <recommendedName>
        <fullName evidence="1">Retrotransposon gag domain-containing protein</fullName>
    </recommendedName>
</protein>
<dbReference type="OrthoDB" id="6769794at2759"/>
<gene>
    <name evidence="2" type="ORF">HPB48_017076</name>
</gene>
<dbReference type="Proteomes" id="UP000821853">
    <property type="component" value="Chromosome 4"/>
</dbReference>
<keyword evidence="3" id="KW-1185">Reference proteome</keyword>
<dbReference type="AlphaFoldDB" id="A0A9J6GD03"/>
<evidence type="ECO:0000259" key="1">
    <source>
        <dbReference type="Pfam" id="PF03732"/>
    </source>
</evidence>
<proteinExistence type="predicted"/>
<name>A0A9J6GD03_HAELO</name>
<comment type="caution">
    <text evidence="2">The sequence shown here is derived from an EMBL/GenBank/DDBJ whole genome shotgun (WGS) entry which is preliminary data.</text>
</comment>
<dbReference type="OMA" id="CFREELQ"/>